<dbReference type="InterPro" id="IPR038727">
    <property type="entry name" value="NadR/Ttd14_AAA_dom"/>
</dbReference>
<proteinExistence type="predicted"/>
<reference evidence="3" key="1">
    <citation type="journal article" date="2019" name="Int. J. Syst. Evol. Microbiol.">
        <title>The Global Catalogue of Microorganisms (GCM) 10K type strain sequencing project: providing services to taxonomists for standard genome sequencing and annotation.</title>
        <authorList>
            <consortium name="The Broad Institute Genomics Platform"/>
            <consortium name="The Broad Institute Genome Sequencing Center for Infectious Disease"/>
            <person name="Wu L."/>
            <person name="Ma J."/>
        </authorList>
    </citation>
    <scope>NUCLEOTIDE SEQUENCE [LARGE SCALE GENOMIC DNA]</scope>
    <source>
        <strain evidence="3">JCM 3115</strain>
    </source>
</reference>
<protein>
    <submittedName>
        <fullName evidence="2">ATPase</fullName>
    </submittedName>
</protein>
<accession>A0ABQ2QQS3</accession>
<gene>
    <name evidence="2" type="ORF">GCM10010140_21800</name>
</gene>
<dbReference type="EMBL" id="BMQJ01000004">
    <property type="protein sequence ID" value="GGP91681.1"/>
    <property type="molecule type" value="Genomic_DNA"/>
</dbReference>
<feature type="domain" description="NadR/Ttd14 AAA" evidence="1">
    <location>
        <begin position="17"/>
        <end position="89"/>
    </location>
</feature>
<evidence type="ECO:0000313" key="3">
    <source>
        <dbReference type="Proteomes" id="UP000611554"/>
    </source>
</evidence>
<feature type="domain" description="NadR/Ttd14 AAA" evidence="1">
    <location>
        <begin position="104"/>
        <end position="206"/>
    </location>
</feature>
<evidence type="ECO:0000313" key="2">
    <source>
        <dbReference type="EMBL" id="GGP91681.1"/>
    </source>
</evidence>
<evidence type="ECO:0000259" key="1">
    <source>
        <dbReference type="Pfam" id="PF13521"/>
    </source>
</evidence>
<comment type="caution">
    <text evidence="2">The sequence shown here is derived from an EMBL/GenBank/DDBJ whole genome shotgun (WGS) entry which is preliminary data.</text>
</comment>
<organism evidence="2 3">
    <name type="scientific">Streptosporangium pseudovulgare</name>
    <dbReference type="NCBI Taxonomy" id="35765"/>
    <lineage>
        <taxon>Bacteria</taxon>
        <taxon>Bacillati</taxon>
        <taxon>Actinomycetota</taxon>
        <taxon>Actinomycetes</taxon>
        <taxon>Streptosporangiales</taxon>
        <taxon>Streptosporangiaceae</taxon>
        <taxon>Streptosporangium</taxon>
    </lineage>
</organism>
<keyword evidence="3" id="KW-1185">Reference proteome</keyword>
<dbReference type="Gene3D" id="3.40.50.300">
    <property type="entry name" value="P-loop containing nucleotide triphosphate hydrolases"/>
    <property type="match status" value="1"/>
</dbReference>
<dbReference type="Pfam" id="PF13521">
    <property type="entry name" value="AAA_28"/>
    <property type="match status" value="2"/>
</dbReference>
<dbReference type="SUPFAM" id="SSF52540">
    <property type="entry name" value="P-loop containing nucleoside triphosphate hydrolases"/>
    <property type="match status" value="1"/>
</dbReference>
<dbReference type="Proteomes" id="UP000611554">
    <property type="component" value="Unassembled WGS sequence"/>
</dbReference>
<name>A0ABQ2QQS3_9ACTN</name>
<sequence length="217" mass="24407">MEGVHMEGDRSEVRPYVVVTGGPGAGKSTLIDRLQEAGFARSYEAGRGVIRDQVAIGGRALPWADRELFAELMLGWELRSYRMASAAPDTVDAEKATDAVDSVDAEGMTRTAEAAPVFFDRGLPDIVGYLRLEGLPVPEHVHAAALGFRYHRSVFVAPPWPEIYRRDAERRQSYEEAERTYEFMVATYTEYGYEPVPLPRAPVEERVRFVIERLRRG</sequence>
<dbReference type="InterPro" id="IPR027417">
    <property type="entry name" value="P-loop_NTPase"/>
</dbReference>